<dbReference type="Pfam" id="PF13679">
    <property type="entry name" value="Methyltransf_32"/>
    <property type="match status" value="1"/>
</dbReference>
<dbReference type="InterPro" id="IPR052220">
    <property type="entry name" value="METTL25"/>
</dbReference>
<dbReference type="AlphaFoldDB" id="A0A6A5C7B7"/>
<dbReference type="VEuPathDB" id="AmoebaDB:NF0112180"/>
<organism evidence="2 3">
    <name type="scientific">Naegleria fowleri</name>
    <name type="common">Brain eating amoeba</name>
    <dbReference type="NCBI Taxonomy" id="5763"/>
    <lineage>
        <taxon>Eukaryota</taxon>
        <taxon>Discoba</taxon>
        <taxon>Heterolobosea</taxon>
        <taxon>Tetramitia</taxon>
        <taxon>Eutetramitia</taxon>
        <taxon>Vahlkampfiidae</taxon>
        <taxon>Naegleria</taxon>
    </lineage>
</organism>
<evidence type="ECO:0000313" key="2">
    <source>
        <dbReference type="EMBL" id="KAF0983646.1"/>
    </source>
</evidence>
<dbReference type="VEuPathDB" id="AmoebaDB:FDP41_007561"/>
<name>A0A6A5C7B7_NAEFO</name>
<dbReference type="RefSeq" id="XP_044568359.1">
    <property type="nucleotide sequence ID" value="XM_044711319.1"/>
</dbReference>
<dbReference type="InterPro" id="IPR025714">
    <property type="entry name" value="Methyltranfer_dom"/>
</dbReference>
<comment type="caution">
    <text evidence="2">The sequence shown here is derived from an EMBL/GenBank/DDBJ whole genome shotgun (WGS) entry which is preliminary data.</text>
</comment>
<dbReference type="EMBL" id="VFQX01000004">
    <property type="protein sequence ID" value="KAF0983646.1"/>
    <property type="molecule type" value="Genomic_DNA"/>
</dbReference>
<keyword evidence="3" id="KW-1185">Reference proteome</keyword>
<dbReference type="GeneID" id="68114779"/>
<dbReference type="OrthoDB" id="10258156at2759"/>
<dbReference type="Proteomes" id="UP000444721">
    <property type="component" value="Unassembled WGS sequence"/>
</dbReference>
<dbReference type="InterPro" id="IPR029063">
    <property type="entry name" value="SAM-dependent_MTases_sf"/>
</dbReference>
<accession>A0A6A5C7B7</accession>
<gene>
    <name evidence="2" type="ORF">FDP41_007561</name>
</gene>
<evidence type="ECO:0000259" key="1">
    <source>
        <dbReference type="Pfam" id="PF13679"/>
    </source>
</evidence>
<reference evidence="2 3" key="1">
    <citation type="journal article" date="2019" name="Sci. Rep.">
        <title>Nanopore sequencing improves the draft genome of the human pathogenic amoeba Naegleria fowleri.</title>
        <authorList>
            <person name="Liechti N."/>
            <person name="Schurch N."/>
            <person name="Bruggmann R."/>
            <person name="Wittwer M."/>
        </authorList>
    </citation>
    <scope>NUCLEOTIDE SEQUENCE [LARGE SCALE GENOMIC DNA]</scope>
    <source>
        <strain evidence="2 3">ATCC 30894</strain>
    </source>
</reference>
<dbReference type="Gene3D" id="3.40.50.150">
    <property type="entry name" value="Vaccinia Virus protein VP39"/>
    <property type="match status" value="1"/>
</dbReference>
<dbReference type="PANTHER" id="PTHR12496:SF0">
    <property type="entry name" value="METHYLTRANSFERASE DOMAIN-CONTAINING PROTEIN"/>
    <property type="match status" value="1"/>
</dbReference>
<dbReference type="CDD" id="cd02440">
    <property type="entry name" value="AdoMet_MTases"/>
    <property type="match status" value="1"/>
</dbReference>
<feature type="domain" description="Methyltransferase" evidence="1">
    <location>
        <begin position="263"/>
        <end position="450"/>
    </location>
</feature>
<dbReference type="OMA" id="LQAPYNW"/>
<evidence type="ECO:0000313" key="3">
    <source>
        <dbReference type="Proteomes" id="UP000444721"/>
    </source>
</evidence>
<dbReference type="VEuPathDB" id="AmoebaDB:NfTy_007590"/>
<sequence>MLQHSDDEWSAVSHSYLFQHLLPRRREILKYIHEWRKAEMIHDYNHTNNEKFSPIKKRMEEICKFWSTKFISSDTFKNPLIIVQEIMKIILEFLNEFSFLFTFVNSQNGDAYNSKNVQSASESNNSESEGDNHLLYFLWKDNYSNRVPKEWRDFLEKCSDMHLIELMNYTQQEEDYNEVHLNNIIQLYSSDKMPLSFRRFVLGCKLLRFHKVILPNVKEIVQYLKTEETTKDCINDSNTSTTNFQLSSCEWQNTELSRHMSPKKIHEIERLAEFISTFSHHTFPSKMSHNKYDEIMHCSIPTILDIGSGKGYLSHVLFAKYGLNVIAIDRNDHLVQKIQEKSKKFEKSTKVLPNQKKQQKNQLKAISSHLECNREQLSKMVNQMLETTLSIQCDDDSIVGNNCIVGLHTCGDLTPILCDMYVNDVIYTKQNKSLIHSLVNVGCCYHKLTEKYRVRGGTDPCHDTVESSQVSTHFQGFPLTSFVEDYVTCNLKGFQLTRSGLILGCTENNIWSTNEGYGNEPPRKSPYKVQEYWKRNAFRCAMEYFLHEYVEKKEIPSTILRPVVYSFGSISDNNLKSSSVHNNGQDEDTDFSKYAISVLMRLHQTKTLDTSLHEQEIIEMTSKQHFETSFKQKLNNFYYQTCNGNRETSQIKSVDIFWTLRSMLGPVIECLILLDRYLFLSGESSGVQADLVQLFDEDISPRGIALFAYKKKEN</sequence>
<dbReference type="SUPFAM" id="SSF53335">
    <property type="entry name" value="S-adenosyl-L-methionine-dependent methyltransferases"/>
    <property type="match status" value="1"/>
</dbReference>
<dbReference type="PANTHER" id="PTHR12496">
    <property type="entry name" value="CGI-41 METHYLTRANSFERASE"/>
    <property type="match status" value="1"/>
</dbReference>
<protein>
    <recommendedName>
        <fullName evidence="1">Methyltransferase domain-containing protein</fullName>
    </recommendedName>
</protein>
<proteinExistence type="predicted"/>